<dbReference type="Proteomes" id="UP000095192">
    <property type="component" value="Unassembled WGS sequence"/>
</dbReference>
<protein>
    <submittedName>
        <fullName evidence="2">Uncharacterized protein</fullName>
    </submittedName>
</protein>
<name>A0A1D3CXN1_9EIME</name>
<evidence type="ECO:0000256" key="1">
    <source>
        <dbReference type="SAM" id="MobiDB-lite"/>
    </source>
</evidence>
<dbReference type="AlphaFoldDB" id="A0A1D3CXN1"/>
<dbReference type="EMBL" id="JROU02001577">
    <property type="protein sequence ID" value="OEH75941.1"/>
    <property type="molecule type" value="Genomic_DNA"/>
</dbReference>
<sequence length="83" mass="9204">MHCKCCNIAFCGVQSPPPGLSEKVRLQKNSHCVSESNIPQEKPPSRKRNKLSSVAEEQNAVVSSLQRTLKKRRLRSTCASPRG</sequence>
<keyword evidence="3" id="KW-1185">Reference proteome</keyword>
<feature type="region of interest" description="Disordered" evidence="1">
    <location>
        <begin position="31"/>
        <end position="83"/>
    </location>
</feature>
<gene>
    <name evidence="2" type="ORF">cyc_00166</name>
</gene>
<accession>A0A1D3CXN1</accession>
<reference evidence="2 3" key="1">
    <citation type="journal article" date="2016" name="BMC Genomics">
        <title>Comparative genomics reveals Cyclospora cayetanensis possesses coccidia-like metabolism and invasion components but unique surface antigens.</title>
        <authorList>
            <person name="Liu S."/>
            <person name="Wang L."/>
            <person name="Zheng H."/>
            <person name="Xu Z."/>
            <person name="Roellig D.M."/>
            <person name="Li N."/>
            <person name="Frace M.A."/>
            <person name="Tang K."/>
            <person name="Arrowood M.J."/>
            <person name="Moss D.M."/>
            <person name="Zhang L."/>
            <person name="Feng Y."/>
            <person name="Xiao L."/>
        </authorList>
    </citation>
    <scope>NUCLEOTIDE SEQUENCE [LARGE SCALE GENOMIC DNA]</scope>
    <source>
        <strain evidence="2 3">CHN_HEN01</strain>
    </source>
</reference>
<proteinExistence type="predicted"/>
<dbReference type="VEuPathDB" id="ToxoDB:cyc_00166"/>
<evidence type="ECO:0000313" key="3">
    <source>
        <dbReference type="Proteomes" id="UP000095192"/>
    </source>
</evidence>
<dbReference type="InParanoid" id="A0A1D3CXN1"/>
<evidence type="ECO:0000313" key="2">
    <source>
        <dbReference type="EMBL" id="OEH75941.1"/>
    </source>
</evidence>
<feature type="compositionally biased region" description="Polar residues" evidence="1">
    <location>
        <begin position="51"/>
        <end position="67"/>
    </location>
</feature>
<organism evidence="2 3">
    <name type="scientific">Cyclospora cayetanensis</name>
    <dbReference type="NCBI Taxonomy" id="88456"/>
    <lineage>
        <taxon>Eukaryota</taxon>
        <taxon>Sar</taxon>
        <taxon>Alveolata</taxon>
        <taxon>Apicomplexa</taxon>
        <taxon>Conoidasida</taxon>
        <taxon>Coccidia</taxon>
        <taxon>Eucoccidiorida</taxon>
        <taxon>Eimeriorina</taxon>
        <taxon>Eimeriidae</taxon>
        <taxon>Cyclospora</taxon>
    </lineage>
</organism>
<comment type="caution">
    <text evidence="2">The sequence shown here is derived from an EMBL/GenBank/DDBJ whole genome shotgun (WGS) entry which is preliminary data.</text>
</comment>